<dbReference type="InterPro" id="IPR024671">
    <property type="entry name" value="Atg22-like"/>
</dbReference>
<reference evidence="8" key="1">
    <citation type="journal article" date="2014" name="Int. J. Syst. Evol. Microbiol.">
        <title>Complete genome sequence of Corynebacterium casei LMG S-19264T (=DSM 44701T), isolated from a smear-ripened cheese.</title>
        <authorList>
            <consortium name="US DOE Joint Genome Institute (JGI-PGF)"/>
            <person name="Walter F."/>
            <person name="Albersmeier A."/>
            <person name="Kalinowski J."/>
            <person name="Ruckert C."/>
        </authorList>
    </citation>
    <scope>NUCLEOTIDE SEQUENCE</scope>
    <source>
        <strain evidence="8">CGMCC 4.7372</strain>
    </source>
</reference>
<comment type="caution">
    <text evidence="8">The sequence shown here is derived from an EMBL/GenBank/DDBJ whole genome shotgun (WGS) entry which is preliminary data.</text>
</comment>
<feature type="transmembrane region" description="Helical" evidence="7">
    <location>
        <begin position="426"/>
        <end position="450"/>
    </location>
</feature>
<evidence type="ECO:0000256" key="4">
    <source>
        <dbReference type="ARBA" id="ARBA00022989"/>
    </source>
</evidence>
<feature type="transmembrane region" description="Helical" evidence="7">
    <location>
        <begin position="335"/>
        <end position="353"/>
    </location>
</feature>
<dbReference type="EMBL" id="BMNJ01000001">
    <property type="protein sequence ID" value="GGO95512.1"/>
    <property type="molecule type" value="Genomic_DNA"/>
</dbReference>
<gene>
    <name evidence="8" type="ORF">GCM10011612_03520</name>
</gene>
<evidence type="ECO:0000256" key="3">
    <source>
        <dbReference type="ARBA" id="ARBA00022692"/>
    </source>
</evidence>
<keyword evidence="9" id="KW-1185">Reference proteome</keyword>
<evidence type="ECO:0000313" key="8">
    <source>
        <dbReference type="EMBL" id="GGO95512.1"/>
    </source>
</evidence>
<dbReference type="InterPro" id="IPR036259">
    <property type="entry name" value="MFS_trans_sf"/>
</dbReference>
<keyword evidence="4 7" id="KW-1133">Transmembrane helix</keyword>
<dbReference type="PANTHER" id="PTHR23519:SF1">
    <property type="entry name" value="AUTOPHAGY-RELATED PROTEIN 22"/>
    <property type="match status" value="1"/>
</dbReference>
<keyword evidence="2" id="KW-0813">Transport</keyword>
<dbReference type="OrthoDB" id="9768783at2"/>
<feature type="transmembrane region" description="Helical" evidence="7">
    <location>
        <begin position="204"/>
        <end position="223"/>
    </location>
</feature>
<comment type="subcellular location">
    <subcellularLocation>
        <location evidence="1">Endomembrane system</location>
        <topology evidence="1">Multi-pass membrane protein</topology>
    </subcellularLocation>
</comment>
<dbReference type="Gene3D" id="1.20.1250.20">
    <property type="entry name" value="MFS general substrate transporter like domains"/>
    <property type="match status" value="1"/>
</dbReference>
<evidence type="ECO:0000256" key="1">
    <source>
        <dbReference type="ARBA" id="ARBA00004127"/>
    </source>
</evidence>
<feature type="transmembrane region" description="Helical" evidence="7">
    <location>
        <begin position="123"/>
        <end position="143"/>
    </location>
</feature>
<proteinExistence type="predicted"/>
<name>A0A8H9HBV2_9ACTO</name>
<sequence>MPSPDPSLGATIASGGQTKPRLLTWPVLAWGLWDWGSAAFNAVITTFVFATYLVSSSFGDPTSNQSQLSAGMAVAGLLIALFAPITGQRADRDGRAVASLGIYTALVVAVSAALFLVKPAPGYLWLGIVLMGVGNLFFELASVNYNGLLSQVTAKERIGAVSGIGWGMGYLGGIVLLLVVYAGLISPEVGWFGVTSANGLNVRVAMLMAAAWFGISAIPVLLTQSSAAKRRRRLEEPAAGDPGADSARRIPEMGTEPAEPGDIPSTGGVIGAGRHESILASYRHLWRTLRSLYRSHPNVLRFLLASAIFRDGLAGVFAYGGIIARTIFDFSDAQVIQFAVAANVVAGIATIACGRLDDLIGPRRVIMGSLVILVVAGNALFLLHDGGKAVFWALGLALSACVGPAQSASRTFLARLIPDGREGEIFGLYATTGRAASFLAPALYGAAIWVGACFVGQGAGHWGILGIMTVLIAGLVLMAGVKGPDGHLQHLS</sequence>
<dbReference type="PANTHER" id="PTHR23519">
    <property type="entry name" value="AUTOPHAGY-RELATED PROTEIN 22"/>
    <property type="match status" value="1"/>
</dbReference>
<evidence type="ECO:0000313" key="9">
    <source>
        <dbReference type="Proteomes" id="UP000614239"/>
    </source>
</evidence>
<evidence type="ECO:0000256" key="2">
    <source>
        <dbReference type="ARBA" id="ARBA00022448"/>
    </source>
</evidence>
<evidence type="ECO:0000256" key="7">
    <source>
        <dbReference type="SAM" id="Phobius"/>
    </source>
</evidence>
<feature type="transmembrane region" description="Helical" evidence="7">
    <location>
        <begin position="365"/>
        <end position="383"/>
    </location>
</feature>
<feature type="transmembrane region" description="Helical" evidence="7">
    <location>
        <begin position="66"/>
        <end position="85"/>
    </location>
</feature>
<evidence type="ECO:0000256" key="5">
    <source>
        <dbReference type="ARBA" id="ARBA00023136"/>
    </source>
</evidence>
<keyword evidence="5 7" id="KW-0472">Membrane</keyword>
<dbReference type="SUPFAM" id="SSF103473">
    <property type="entry name" value="MFS general substrate transporter"/>
    <property type="match status" value="1"/>
</dbReference>
<evidence type="ECO:0000256" key="6">
    <source>
        <dbReference type="SAM" id="MobiDB-lite"/>
    </source>
</evidence>
<feature type="transmembrane region" description="Helical" evidence="7">
    <location>
        <begin position="299"/>
        <end position="323"/>
    </location>
</feature>
<accession>A0A8H9HBV2</accession>
<reference evidence="8" key="2">
    <citation type="submission" date="2020-09" db="EMBL/GenBank/DDBJ databases">
        <authorList>
            <person name="Sun Q."/>
            <person name="Zhou Y."/>
        </authorList>
    </citation>
    <scope>NUCLEOTIDE SEQUENCE</scope>
    <source>
        <strain evidence="8">CGMCC 4.7372</strain>
    </source>
</reference>
<dbReference type="Pfam" id="PF11700">
    <property type="entry name" value="ATG22"/>
    <property type="match status" value="1"/>
</dbReference>
<keyword evidence="3 7" id="KW-0812">Transmembrane</keyword>
<dbReference type="GO" id="GO:0012505">
    <property type="term" value="C:endomembrane system"/>
    <property type="evidence" value="ECO:0007669"/>
    <property type="project" value="UniProtKB-SubCell"/>
</dbReference>
<feature type="transmembrane region" description="Helical" evidence="7">
    <location>
        <begin position="462"/>
        <end position="481"/>
    </location>
</feature>
<dbReference type="InterPro" id="IPR050495">
    <property type="entry name" value="ATG22/LtaA_families"/>
</dbReference>
<dbReference type="Proteomes" id="UP000614239">
    <property type="component" value="Unassembled WGS sequence"/>
</dbReference>
<feature type="transmembrane region" description="Helical" evidence="7">
    <location>
        <begin position="27"/>
        <end position="54"/>
    </location>
</feature>
<feature type="transmembrane region" description="Helical" evidence="7">
    <location>
        <begin position="97"/>
        <end position="117"/>
    </location>
</feature>
<organism evidence="8 9">
    <name type="scientific">Actinomyces gaoshouyii</name>
    <dbReference type="NCBI Taxonomy" id="1960083"/>
    <lineage>
        <taxon>Bacteria</taxon>
        <taxon>Bacillati</taxon>
        <taxon>Actinomycetota</taxon>
        <taxon>Actinomycetes</taxon>
        <taxon>Actinomycetales</taxon>
        <taxon>Actinomycetaceae</taxon>
        <taxon>Actinomyces</taxon>
    </lineage>
</organism>
<feature type="transmembrane region" description="Helical" evidence="7">
    <location>
        <begin position="164"/>
        <end position="184"/>
    </location>
</feature>
<protein>
    <submittedName>
        <fullName evidence="8">Membrane protein</fullName>
    </submittedName>
</protein>
<dbReference type="AlphaFoldDB" id="A0A8H9HBV2"/>
<dbReference type="RefSeq" id="WP_080462184.1">
    <property type="nucleotide sequence ID" value="NZ_BMNJ01000001.1"/>
</dbReference>
<feature type="region of interest" description="Disordered" evidence="6">
    <location>
        <begin position="232"/>
        <end position="266"/>
    </location>
</feature>